<evidence type="ECO:0000313" key="3">
    <source>
        <dbReference type="Proteomes" id="UP001274896"/>
    </source>
</evidence>
<dbReference type="AlphaFoldDB" id="A0AAE0QEI9"/>
<dbReference type="Proteomes" id="UP001274896">
    <property type="component" value="Unassembled WGS sequence"/>
</dbReference>
<feature type="region of interest" description="Disordered" evidence="1">
    <location>
        <begin position="1"/>
        <end position="21"/>
    </location>
</feature>
<comment type="caution">
    <text evidence="2">The sequence shown here is derived from an EMBL/GenBank/DDBJ whole genome shotgun (WGS) entry which is preliminary data.</text>
</comment>
<dbReference type="EMBL" id="JAUCMX010000017">
    <property type="protein sequence ID" value="KAK3519152.1"/>
    <property type="molecule type" value="Genomic_DNA"/>
</dbReference>
<accession>A0AAE0QEI9</accession>
<sequence>MFSSMINSQLVSPRPRKGGTTVVPRRAVATFSPSAVPTVPVACPKTRPSRSLSSGTLSRQQL</sequence>
<feature type="compositionally biased region" description="Polar residues" evidence="1">
    <location>
        <begin position="49"/>
        <end position="62"/>
    </location>
</feature>
<feature type="compositionally biased region" description="Polar residues" evidence="1">
    <location>
        <begin position="1"/>
        <end position="11"/>
    </location>
</feature>
<proteinExistence type="predicted"/>
<keyword evidence="3" id="KW-1185">Reference proteome</keyword>
<evidence type="ECO:0000313" key="2">
    <source>
        <dbReference type="EMBL" id="KAK3519152.1"/>
    </source>
</evidence>
<organism evidence="2 3">
    <name type="scientific">Hemibagrus guttatus</name>
    <dbReference type="NCBI Taxonomy" id="175788"/>
    <lineage>
        <taxon>Eukaryota</taxon>
        <taxon>Metazoa</taxon>
        <taxon>Chordata</taxon>
        <taxon>Craniata</taxon>
        <taxon>Vertebrata</taxon>
        <taxon>Euteleostomi</taxon>
        <taxon>Actinopterygii</taxon>
        <taxon>Neopterygii</taxon>
        <taxon>Teleostei</taxon>
        <taxon>Ostariophysi</taxon>
        <taxon>Siluriformes</taxon>
        <taxon>Bagridae</taxon>
        <taxon>Hemibagrus</taxon>
    </lineage>
</organism>
<protein>
    <submittedName>
        <fullName evidence="2">Uncharacterized protein</fullName>
    </submittedName>
</protein>
<reference evidence="2" key="1">
    <citation type="submission" date="2023-06" db="EMBL/GenBank/DDBJ databases">
        <title>Male Hemibagrus guttatus genome.</title>
        <authorList>
            <person name="Bian C."/>
        </authorList>
    </citation>
    <scope>NUCLEOTIDE SEQUENCE</scope>
    <source>
        <strain evidence="2">Male_cb2023</strain>
        <tissue evidence="2">Muscle</tissue>
    </source>
</reference>
<feature type="region of interest" description="Disordered" evidence="1">
    <location>
        <begin position="36"/>
        <end position="62"/>
    </location>
</feature>
<gene>
    <name evidence="2" type="ORF">QTP70_018832</name>
</gene>
<evidence type="ECO:0000256" key="1">
    <source>
        <dbReference type="SAM" id="MobiDB-lite"/>
    </source>
</evidence>
<name>A0AAE0QEI9_9TELE</name>